<accession>H6NMP3</accession>
<sequence>MDRRCYPHWEIVKQRIGFHDLTFVVEGKSVYSINGTPHPVEAGDIIYIPPGNEREALTSARCPMHSYAFNFNWWPQGSADALPLPFVTKGAITSEILGGIKQFSQVWMSKQAGYIMQSRALFMLLLHRLVTMTREDHRRVDKRVNQMLRYVNEHYAEELDLSQMSQMVGLHPVYLGKLFKTHTGCSFREYVNRIRINHAEMMLSTGGFTVTQVAERCGFQDLSYFSSLFKTVKGVPPSALFKT</sequence>
<organism evidence="5 6">
    <name type="scientific">Paenibacillus mucilaginosus 3016</name>
    <dbReference type="NCBI Taxonomy" id="1116391"/>
    <lineage>
        <taxon>Bacteria</taxon>
        <taxon>Bacillati</taxon>
        <taxon>Bacillota</taxon>
        <taxon>Bacilli</taxon>
        <taxon>Bacillales</taxon>
        <taxon>Paenibacillaceae</taxon>
        <taxon>Paenibacillus</taxon>
    </lineage>
</organism>
<dbReference type="InterPro" id="IPR003313">
    <property type="entry name" value="AraC-bd"/>
</dbReference>
<dbReference type="Pfam" id="PF12833">
    <property type="entry name" value="HTH_18"/>
    <property type="match status" value="1"/>
</dbReference>
<keyword evidence="6" id="KW-1185">Reference proteome</keyword>
<evidence type="ECO:0000256" key="3">
    <source>
        <dbReference type="ARBA" id="ARBA00023163"/>
    </source>
</evidence>
<dbReference type="PANTHER" id="PTHR43280">
    <property type="entry name" value="ARAC-FAMILY TRANSCRIPTIONAL REGULATOR"/>
    <property type="match status" value="1"/>
</dbReference>
<dbReference type="KEGG" id="pmq:PM3016_3555"/>
<dbReference type="InterPro" id="IPR037923">
    <property type="entry name" value="HTH-like"/>
</dbReference>
<dbReference type="SUPFAM" id="SSF46689">
    <property type="entry name" value="Homeodomain-like"/>
    <property type="match status" value="2"/>
</dbReference>
<dbReference type="PANTHER" id="PTHR43280:SF28">
    <property type="entry name" value="HTH-TYPE TRANSCRIPTIONAL ACTIVATOR RHAS"/>
    <property type="match status" value="1"/>
</dbReference>
<keyword evidence="2" id="KW-0238">DNA-binding</keyword>
<dbReference type="Gene3D" id="1.10.10.60">
    <property type="entry name" value="Homeodomain-like"/>
    <property type="match status" value="2"/>
</dbReference>
<dbReference type="PROSITE" id="PS00041">
    <property type="entry name" value="HTH_ARAC_FAMILY_1"/>
    <property type="match status" value="1"/>
</dbReference>
<protein>
    <submittedName>
        <fullName evidence="5">AraC family transcriptional regulator</fullName>
    </submittedName>
</protein>
<dbReference type="PROSITE" id="PS01124">
    <property type="entry name" value="HTH_ARAC_FAMILY_2"/>
    <property type="match status" value="1"/>
</dbReference>
<feature type="domain" description="HTH araC/xylS-type" evidence="4">
    <location>
        <begin position="145"/>
        <end position="243"/>
    </location>
</feature>
<evidence type="ECO:0000256" key="2">
    <source>
        <dbReference type="ARBA" id="ARBA00023125"/>
    </source>
</evidence>
<evidence type="ECO:0000313" key="5">
    <source>
        <dbReference type="EMBL" id="AFC30380.1"/>
    </source>
</evidence>
<proteinExistence type="predicted"/>
<dbReference type="RefSeq" id="WP_014370344.1">
    <property type="nucleotide sequence ID" value="NC_016935.1"/>
</dbReference>
<keyword evidence="1" id="KW-0805">Transcription regulation</keyword>
<dbReference type="AlphaFoldDB" id="H6NMP3"/>
<dbReference type="Pfam" id="PF02311">
    <property type="entry name" value="AraC_binding"/>
    <property type="match status" value="1"/>
</dbReference>
<evidence type="ECO:0000259" key="4">
    <source>
        <dbReference type="PROSITE" id="PS01124"/>
    </source>
</evidence>
<dbReference type="HOGENOM" id="CLU_000445_88_6_9"/>
<dbReference type="SUPFAM" id="SSF51215">
    <property type="entry name" value="Regulatory protein AraC"/>
    <property type="match status" value="1"/>
</dbReference>
<evidence type="ECO:0000313" key="6">
    <source>
        <dbReference type="Proteomes" id="UP000007523"/>
    </source>
</evidence>
<evidence type="ECO:0000256" key="1">
    <source>
        <dbReference type="ARBA" id="ARBA00023015"/>
    </source>
</evidence>
<dbReference type="Proteomes" id="UP000007523">
    <property type="component" value="Chromosome"/>
</dbReference>
<dbReference type="SMART" id="SM00342">
    <property type="entry name" value="HTH_ARAC"/>
    <property type="match status" value="1"/>
</dbReference>
<reference evidence="5 6" key="1">
    <citation type="journal article" date="2012" name="J. Bacteriol.">
        <title>Complete Genome Sequence of Paenibacillus mucilaginosus 3016, a Bacterium Functional as Microbial Fertilizer.</title>
        <authorList>
            <person name="Ma M."/>
            <person name="Wang Z."/>
            <person name="Li L."/>
            <person name="Jiang X."/>
            <person name="Guan D."/>
            <person name="Cao F."/>
            <person name="Chen H."/>
            <person name="Wang X."/>
            <person name="Shen D."/>
            <person name="Du B."/>
            <person name="Li J."/>
        </authorList>
    </citation>
    <scope>NUCLEOTIDE SEQUENCE [LARGE SCALE GENOMIC DNA]</scope>
    <source>
        <strain evidence="5 6">3016</strain>
    </source>
</reference>
<keyword evidence="3" id="KW-0804">Transcription</keyword>
<dbReference type="InterPro" id="IPR014710">
    <property type="entry name" value="RmlC-like_jellyroll"/>
</dbReference>
<dbReference type="InterPro" id="IPR018062">
    <property type="entry name" value="HTH_AraC-typ_CS"/>
</dbReference>
<dbReference type="GO" id="GO:0043565">
    <property type="term" value="F:sequence-specific DNA binding"/>
    <property type="evidence" value="ECO:0007669"/>
    <property type="project" value="InterPro"/>
</dbReference>
<dbReference type="InterPro" id="IPR018060">
    <property type="entry name" value="HTH_AraC"/>
</dbReference>
<dbReference type="Gene3D" id="2.60.120.10">
    <property type="entry name" value="Jelly Rolls"/>
    <property type="match status" value="1"/>
</dbReference>
<dbReference type="EMBL" id="CP003235">
    <property type="protein sequence ID" value="AFC30380.1"/>
    <property type="molecule type" value="Genomic_DNA"/>
</dbReference>
<dbReference type="STRING" id="1116391.PM3016_3555"/>
<dbReference type="InterPro" id="IPR009057">
    <property type="entry name" value="Homeodomain-like_sf"/>
</dbReference>
<dbReference type="GO" id="GO:0003700">
    <property type="term" value="F:DNA-binding transcription factor activity"/>
    <property type="evidence" value="ECO:0007669"/>
    <property type="project" value="InterPro"/>
</dbReference>
<name>H6NMP3_9BACL</name>
<gene>
    <name evidence="5" type="ORF">PM3016_3555</name>
</gene>